<evidence type="ECO:0000313" key="7">
    <source>
        <dbReference type="EMBL" id="EKB31798.1"/>
    </source>
</evidence>
<comment type="caution">
    <text evidence="7">The sequence shown here is derived from an EMBL/GenBank/DDBJ whole genome shotgun (WGS) entry which is preliminary data.</text>
</comment>
<keyword evidence="8" id="KW-1185">Reference proteome</keyword>
<comment type="subunit">
    <text evidence="6">Consists of a catalytic RNA component (M1 or rnpB) and a protein subunit.</text>
</comment>
<dbReference type="PATRIC" id="fig|742823.3.peg.669"/>
<dbReference type="OrthoDB" id="9156527at2"/>
<keyword evidence="1 6" id="KW-0819">tRNA processing</keyword>
<dbReference type="GO" id="GO:0001682">
    <property type="term" value="P:tRNA 5'-leader removal"/>
    <property type="evidence" value="ECO:0007669"/>
    <property type="project" value="UniProtKB-UniRule"/>
</dbReference>
<proteinExistence type="inferred from homology"/>
<evidence type="ECO:0000256" key="6">
    <source>
        <dbReference type="HAMAP-Rule" id="MF_00227"/>
    </source>
</evidence>
<dbReference type="SUPFAM" id="SSF54211">
    <property type="entry name" value="Ribosomal protein S5 domain 2-like"/>
    <property type="match status" value="1"/>
</dbReference>
<dbReference type="InterPro" id="IPR020568">
    <property type="entry name" value="Ribosomal_Su5_D2-typ_SF"/>
</dbReference>
<dbReference type="HAMAP" id="MF_00227">
    <property type="entry name" value="RNase_P"/>
    <property type="match status" value="1"/>
</dbReference>
<evidence type="ECO:0000313" key="8">
    <source>
        <dbReference type="Proteomes" id="UP000005835"/>
    </source>
</evidence>
<evidence type="ECO:0000256" key="1">
    <source>
        <dbReference type="ARBA" id="ARBA00022694"/>
    </source>
</evidence>
<dbReference type="STRING" id="742823.HMPREF9465_00666"/>
<evidence type="ECO:0000256" key="3">
    <source>
        <dbReference type="ARBA" id="ARBA00022759"/>
    </source>
</evidence>
<keyword evidence="2 6" id="KW-0540">Nuclease</keyword>
<keyword evidence="3 6" id="KW-0255">Endonuclease</keyword>
<dbReference type="InterPro" id="IPR000100">
    <property type="entry name" value="RNase_P"/>
</dbReference>
<protein>
    <recommendedName>
        <fullName evidence="6">Ribonuclease P protein component</fullName>
        <shortName evidence="6">RNase P protein</shortName>
        <shortName evidence="6">RNaseP protein</shortName>
        <ecNumber evidence="6">3.1.26.5</ecNumber>
    </recommendedName>
    <alternativeName>
        <fullName evidence="6">Protein C5</fullName>
    </alternativeName>
</protein>
<gene>
    <name evidence="6" type="primary">rnpA</name>
    <name evidence="7" type="ORF">HMPREF9465_00666</name>
</gene>
<name>K1JYZ2_9BURK</name>
<keyword evidence="5 6" id="KW-0694">RNA-binding</keyword>
<dbReference type="AlphaFoldDB" id="K1JYZ2"/>
<comment type="similarity">
    <text evidence="6">Belongs to the RnpA family.</text>
</comment>
<dbReference type="Pfam" id="PF00825">
    <property type="entry name" value="Ribonuclease_P"/>
    <property type="match status" value="1"/>
</dbReference>
<dbReference type="Proteomes" id="UP000005835">
    <property type="component" value="Unassembled WGS sequence"/>
</dbReference>
<evidence type="ECO:0000256" key="4">
    <source>
        <dbReference type="ARBA" id="ARBA00022801"/>
    </source>
</evidence>
<dbReference type="EC" id="3.1.26.5" evidence="6"/>
<dbReference type="EMBL" id="ADMG01000017">
    <property type="protein sequence ID" value="EKB31798.1"/>
    <property type="molecule type" value="Genomic_DNA"/>
</dbReference>
<comment type="function">
    <text evidence="6">RNaseP catalyzes the removal of the 5'-leader sequence from pre-tRNA to produce the mature 5'-terminus. It can also cleave other RNA substrates such as 4.5S RNA. The protein component plays an auxiliary but essential role in vivo by binding to the 5'-leader sequence and broadening the substrate specificity of the ribozyme.</text>
</comment>
<dbReference type="Gene3D" id="3.30.230.10">
    <property type="match status" value="1"/>
</dbReference>
<sequence length="154" mass="17250">MSSYTAAPLKFPRSLRIIKSADYGVLVHTRNENTFRLTSKYFSINAMKFPEEPGRLRFGITVGKRNAHRSVDRALVKRTLREAARKQAPNLAALLGEQGVGLDVSLRLRVPLKEIPGIDQGVNALKLSLRTDARSLMEALLKRLPKQLTQTRGE</sequence>
<evidence type="ECO:0000256" key="2">
    <source>
        <dbReference type="ARBA" id="ARBA00022722"/>
    </source>
</evidence>
<evidence type="ECO:0000256" key="5">
    <source>
        <dbReference type="ARBA" id="ARBA00022884"/>
    </source>
</evidence>
<keyword evidence="4 6" id="KW-0378">Hydrolase</keyword>
<organism evidence="7 8">
    <name type="scientific">Sutterella wadsworthensis 2_1_59BFAA</name>
    <dbReference type="NCBI Taxonomy" id="742823"/>
    <lineage>
        <taxon>Bacteria</taxon>
        <taxon>Pseudomonadati</taxon>
        <taxon>Pseudomonadota</taxon>
        <taxon>Betaproteobacteria</taxon>
        <taxon>Burkholderiales</taxon>
        <taxon>Sutterellaceae</taxon>
        <taxon>Sutterella</taxon>
    </lineage>
</organism>
<dbReference type="GO" id="GO:0000049">
    <property type="term" value="F:tRNA binding"/>
    <property type="evidence" value="ECO:0007669"/>
    <property type="project" value="UniProtKB-UniRule"/>
</dbReference>
<dbReference type="eggNOG" id="ENOG5033PG9">
    <property type="taxonomic scope" value="Bacteria"/>
</dbReference>
<dbReference type="GO" id="GO:0004526">
    <property type="term" value="F:ribonuclease P activity"/>
    <property type="evidence" value="ECO:0007669"/>
    <property type="project" value="UniProtKB-UniRule"/>
</dbReference>
<accession>K1JYZ2</accession>
<reference evidence="7 8" key="1">
    <citation type="submission" date="2012-05" db="EMBL/GenBank/DDBJ databases">
        <title>The Genome Sequence of Sutterella wadsworthensis 2_1_59BFAA.</title>
        <authorList>
            <consortium name="The Broad Institute Genome Sequencing Platform"/>
            <person name="Earl A."/>
            <person name="Ward D."/>
            <person name="Feldgarden M."/>
            <person name="Gevers D."/>
            <person name="Daigneault M."/>
            <person name="Strauss J."/>
            <person name="Allen-Vercoe E."/>
            <person name="Walker B."/>
            <person name="Young S.K."/>
            <person name="Zeng Q."/>
            <person name="Gargeya S."/>
            <person name="Fitzgerald M."/>
            <person name="Haas B."/>
            <person name="Abouelleil A."/>
            <person name="Alvarado L."/>
            <person name="Arachchi H.M."/>
            <person name="Berlin A.M."/>
            <person name="Chapman S.B."/>
            <person name="Goldberg J."/>
            <person name="Griggs A."/>
            <person name="Gujja S."/>
            <person name="Hansen M."/>
            <person name="Howarth C."/>
            <person name="Imamovic A."/>
            <person name="Larimer J."/>
            <person name="McCowen C."/>
            <person name="Montmayeur A."/>
            <person name="Murphy C."/>
            <person name="Neiman D."/>
            <person name="Pearson M."/>
            <person name="Priest M."/>
            <person name="Roberts A."/>
            <person name="Saif S."/>
            <person name="Shea T."/>
            <person name="Sisk P."/>
            <person name="Sykes S."/>
            <person name="Wortman J."/>
            <person name="Nusbaum C."/>
            <person name="Birren B."/>
        </authorList>
    </citation>
    <scope>NUCLEOTIDE SEQUENCE [LARGE SCALE GENOMIC DNA]</scope>
    <source>
        <strain evidence="7 8">2_1_59BFAA</strain>
    </source>
</reference>
<dbReference type="HOGENOM" id="CLU_1642868_0_0_4"/>
<dbReference type="InterPro" id="IPR014721">
    <property type="entry name" value="Ribsml_uS5_D2-typ_fold_subgr"/>
</dbReference>
<comment type="catalytic activity">
    <reaction evidence="6">
        <text>Endonucleolytic cleavage of RNA, removing 5'-extranucleotides from tRNA precursor.</text>
        <dbReference type="EC" id="3.1.26.5"/>
    </reaction>
</comment>